<dbReference type="InterPro" id="IPR036849">
    <property type="entry name" value="Enolase-like_C_sf"/>
</dbReference>
<dbReference type="InterPro" id="IPR013342">
    <property type="entry name" value="Mandelate_racemase_C"/>
</dbReference>
<dbReference type="Gene3D" id="3.30.390.10">
    <property type="entry name" value="Enolase-like, N-terminal domain"/>
    <property type="match status" value="1"/>
</dbReference>
<dbReference type="PANTHER" id="PTHR48080:SF3">
    <property type="entry name" value="ENOLASE SUPERFAMILY MEMBER DDB_G0284701"/>
    <property type="match status" value="1"/>
</dbReference>
<dbReference type="InterPro" id="IPR034603">
    <property type="entry name" value="Dipeptide_epimerase"/>
</dbReference>
<dbReference type="CDD" id="cd03319">
    <property type="entry name" value="L-Ala-DL-Glu_epimerase"/>
    <property type="match status" value="1"/>
</dbReference>
<dbReference type="EC" id="5.1.1.-" evidence="5"/>
<dbReference type="Proteomes" id="UP001597387">
    <property type="component" value="Unassembled WGS sequence"/>
</dbReference>
<dbReference type="InterPro" id="IPR034593">
    <property type="entry name" value="DgoD-like"/>
</dbReference>
<dbReference type="Pfam" id="PF02746">
    <property type="entry name" value="MR_MLE_N"/>
    <property type="match status" value="1"/>
</dbReference>
<dbReference type="EMBL" id="JBHUHZ010000001">
    <property type="protein sequence ID" value="MFD2161769.1"/>
    <property type="molecule type" value="Genomic_DNA"/>
</dbReference>
<comment type="similarity">
    <text evidence="1 5">Belongs to the mandelate racemase/muconate lactonizing enzyme family.</text>
</comment>
<dbReference type="Gene3D" id="3.20.20.120">
    <property type="entry name" value="Enolase-like C-terminal domain"/>
    <property type="match status" value="1"/>
</dbReference>
<sequence length="338" mass="37239">MTISWKPFELKLKYPFRISGYSRTFTPLMLVKIGYDGKTGLGEASMVPYMGESVETASNFLSKLDLTDLKPPFDYDEIQRYLDSAAPGNPAVKAAVDIALHDLEGKLYGEPCYALLGADPRNMPLTSVTIGMDSPEIVVKKVNEAEAAHVLKVKLGSADDKILVETIRSVSAKKLYVDANQGWTNKEQALDFIFWLRDQGVELIEQPMSKIDHASNAWITERSPLPIIADESVQRLADIKHIKDSYHGINVKLMKSGGMHEAHQMIKRARELKLKVLIGCMSETSVATLAAAALAPLCDWADLDGPFLTSNNPFKMPGFEEGKWVLPVSDGLGVEDAV</sequence>
<proteinExistence type="inferred from homology"/>
<keyword evidence="4 5" id="KW-0413">Isomerase</keyword>
<dbReference type="PANTHER" id="PTHR48080">
    <property type="entry name" value="D-GALACTONATE DEHYDRATASE-RELATED"/>
    <property type="match status" value="1"/>
</dbReference>
<evidence type="ECO:0000256" key="3">
    <source>
        <dbReference type="ARBA" id="ARBA00022842"/>
    </source>
</evidence>
<evidence type="ECO:0000256" key="1">
    <source>
        <dbReference type="ARBA" id="ARBA00008031"/>
    </source>
</evidence>
<dbReference type="SFLD" id="SFLDG00180">
    <property type="entry name" value="muconate_cycloisomerase"/>
    <property type="match status" value="1"/>
</dbReference>
<comment type="caution">
    <text evidence="7">The sequence shown here is derived from an EMBL/GenBank/DDBJ whole genome shotgun (WGS) entry which is preliminary data.</text>
</comment>
<dbReference type="SUPFAM" id="SSF51604">
    <property type="entry name" value="Enolase C-terminal domain-like"/>
    <property type="match status" value="1"/>
</dbReference>
<dbReference type="Pfam" id="PF13378">
    <property type="entry name" value="MR_MLE_C"/>
    <property type="match status" value="1"/>
</dbReference>
<protein>
    <recommendedName>
        <fullName evidence="5">Dipeptide epimerase</fullName>
        <ecNumber evidence="5">5.1.1.-</ecNumber>
    </recommendedName>
</protein>
<comment type="cofactor">
    <cofactor evidence="5">
        <name>Mg(2+)</name>
        <dbReference type="ChEBI" id="CHEBI:18420"/>
    </cofactor>
    <text evidence="5">Binds 1 Mg(2+) ion per subunit.</text>
</comment>
<dbReference type="RefSeq" id="WP_255898594.1">
    <property type="nucleotide sequence ID" value="NZ_JAFMZO010000001.1"/>
</dbReference>
<dbReference type="InterPro" id="IPR029017">
    <property type="entry name" value="Enolase-like_N"/>
</dbReference>
<dbReference type="SMART" id="SM00922">
    <property type="entry name" value="MR_MLE"/>
    <property type="match status" value="1"/>
</dbReference>
<dbReference type="SFLD" id="SFLDS00001">
    <property type="entry name" value="Enolase"/>
    <property type="match status" value="1"/>
</dbReference>
<evidence type="ECO:0000313" key="8">
    <source>
        <dbReference type="Proteomes" id="UP001597387"/>
    </source>
</evidence>
<evidence type="ECO:0000256" key="5">
    <source>
        <dbReference type="RuleBase" id="RU366006"/>
    </source>
</evidence>
<reference evidence="8" key="1">
    <citation type="journal article" date="2019" name="Int. J. Syst. Evol. Microbiol.">
        <title>The Global Catalogue of Microorganisms (GCM) 10K type strain sequencing project: providing services to taxonomists for standard genome sequencing and annotation.</title>
        <authorList>
            <consortium name="The Broad Institute Genomics Platform"/>
            <consortium name="The Broad Institute Genome Sequencing Center for Infectious Disease"/>
            <person name="Wu L."/>
            <person name="Ma J."/>
        </authorList>
    </citation>
    <scope>NUCLEOTIDE SEQUENCE [LARGE SCALE GENOMIC DNA]</scope>
    <source>
        <strain evidence="8">KCTC 42217</strain>
    </source>
</reference>
<organism evidence="7 8">
    <name type="scientific">Paradesertivirga mongoliensis</name>
    <dbReference type="NCBI Taxonomy" id="2100740"/>
    <lineage>
        <taxon>Bacteria</taxon>
        <taxon>Pseudomonadati</taxon>
        <taxon>Bacteroidota</taxon>
        <taxon>Sphingobacteriia</taxon>
        <taxon>Sphingobacteriales</taxon>
        <taxon>Sphingobacteriaceae</taxon>
        <taxon>Paradesertivirga</taxon>
    </lineage>
</organism>
<keyword evidence="8" id="KW-1185">Reference proteome</keyword>
<evidence type="ECO:0000313" key="7">
    <source>
        <dbReference type="EMBL" id="MFD2161769.1"/>
    </source>
</evidence>
<feature type="domain" description="Mandelate racemase/muconate lactonizing enzyme C-terminal" evidence="6">
    <location>
        <begin position="135"/>
        <end position="226"/>
    </location>
</feature>
<dbReference type="InterPro" id="IPR029065">
    <property type="entry name" value="Enolase_C-like"/>
</dbReference>
<keyword evidence="2 5" id="KW-0479">Metal-binding</keyword>
<name>A0ABW4ZIQ3_9SPHI</name>
<evidence type="ECO:0000259" key="6">
    <source>
        <dbReference type="SMART" id="SM00922"/>
    </source>
</evidence>
<dbReference type="InterPro" id="IPR013341">
    <property type="entry name" value="Mandelate_racemase_N_dom"/>
</dbReference>
<keyword evidence="3 5" id="KW-0460">Magnesium</keyword>
<accession>A0ABW4ZIQ3</accession>
<evidence type="ECO:0000256" key="2">
    <source>
        <dbReference type="ARBA" id="ARBA00022723"/>
    </source>
</evidence>
<evidence type="ECO:0000256" key="4">
    <source>
        <dbReference type="ARBA" id="ARBA00023235"/>
    </source>
</evidence>
<gene>
    <name evidence="7" type="ORF">ACFSJU_05145</name>
</gene>
<dbReference type="SUPFAM" id="SSF54826">
    <property type="entry name" value="Enolase N-terminal domain-like"/>
    <property type="match status" value="1"/>
</dbReference>